<dbReference type="InterPro" id="IPR038444">
    <property type="entry name" value="DUF465_sf"/>
</dbReference>
<evidence type="ECO:0000313" key="1">
    <source>
        <dbReference type="EMBL" id="NYS59514.1"/>
    </source>
</evidence>
<name>A0A7Z0RTL3_9GAMM</name>
<evidence type="ECO:0000313" key="2">
    <source>
        <dbReference type="Proteomes" id="UP000586119"/>
    </source>
</evidence>
<dbReference type="AlphaFoldDB" id="A0A7Z0RTL3"/>
<dbReference type="Pfam" id="PF04325">
    <property type="entry name" value="DUF465"/>
    <property type="match status" value="1"/>
</dbReference>
<proteinExistence type="predicted"/>
<sequence length="78" mass="9515">MNIEHHDLAHEFPELKERIHVLKTQDAHFHKQFERYDTVTKDIERLEKEEMPVSDPTLEEKKKERLALKDELYKMLTN</sequence>
<dbReference type="Proteomes" id="UP000586119">
    <property type="component" value="Unassembled WGS sequence"/>
</dbReference>
<comment type="caution">
    <text evidence="1">The sequence shown here is derived from an EMBL/GenBank/DDBJ whole genome shotgun (WGS) entry which is preliminary data.</text>
</comment>
<dbReference type="RefSeq" id="WP_179928839.1">
    <property type="nucleotide sequence ID" value="NZ_JACCDF010000001.1"/>
</dbReference>
<dbReference type="EMBL" id="JACCDF010000001">
    <property type="protein sequence ID" value="NYS59514.1"/>
    <property type="molecule type" value="Genomic_DNA"/>
</dbReference>
<protein>
    <submittedName>
        <fullName evidence="1">DUF465 domain-containing protein</fullName>
    </submittedName>
</protein>
<dbReference type="Gene3D" id="6.10.280.50">
    <property type="match status" value="1"/>
</dbReference>
<organism evidence="1 2">
    <name type="scientific">Vreelandella salicampi</name>
    <dbReference type="NCBI Taxonomy" id="1449798"/>
    <lineage>
        <taxon>Bacteria</taxon>
        <taxon>Pseudomonadati</taxon>
        <taxon>Pseudomonadota</taxon>
        <taxon>Gammaproteobacteria</taxon>
        <taxon>Oceanospirillales</taxon>
        <taxon>Halomonadaceae</taxon>
        <taxon>Vreelandella</taxon>
    </lineage>
</organism>
<reference evidence="1 2" key="1">
    <citation type="journal article" date="2015" name="Int. J. Syst. Evol. Microbiol.">
        <title>Halomonas salicampi sp. nov., a halotolerant and alkalitolerant bacterium isolated from a saltern soil.</title>
        <authorList>
            <person name="Lee J.C."/>
            <person name="Kim Y.S."/>
            <person name="Yun B.S."/>
            <person name="Whang K.S."/>
        </authorList>
    </citation>
    <scope>NUCLEOTIDE SEQUENCE [LARGE SCALE GENOMIC DNA]</scope>
    <source>
        <strain evidence="1 2">BH103</strain>
    </source>
</reference>
<gene>
    <name evidence="1" type="ORF">HZS81_01870</name>
</gene>
<dbReference type="InterPro" id="IPR007420">
    <property type="entry name" value="DUF465"/>
</dbReference>
<keyword evidence="2" id="KW-1185">Reference proteome</keyword>
<accession>A0A7Z0RTL3</accession>